<dbReference type="Proteomes" id="UP000800092">
    <property type="component" value="Unassembled WGS sequence"/>
</dbReference>
<reference evidence="3" key="1">
    <citation type="journal article" date="2020" name="Stud. Mycol.">
        <title>101 Dothideomycetes genomes: a test case for predicting lifestyles and emergence of pathogens.</title>
        <authorList>
            <person name="Haridas S."/>
            <person name="Albert R."/>
            <person name="Binder M."/>
            <person name="Bloem J."/>
            <person name="Labutti K."/>
            <person name="Salamov A."/>
            <person name="Andreopoulos B."/>
            <person name="Baker S."/>
            <person name="Barry K."/>
            <person name="Bills G."/>
            <person name="Bluhm B."/>
            <person name="Cannon C."/>
            <person name="Castanera R."/>
            <person name="Culley D."/>
            <person name="Daum C."/>
            <person name="Ezra D."/>
            <person name="Gonzalez J."/>
            <person name="Henrissat B."/>
            <person name="Kuo A."/>
            <person name="Liang C."/>
            <person name="Lipzen A."/>
            <person name="Lutzoni F."/>
            <person name="Magnuson J."/>
            <person name="Mondo S."/>
            <person name="Nolan M."/>
            <person name="Ohm R."/>
            <person name="Pangilinan J."/>
            <person name="Park H.-J."/>
            <person name="Ramirez L."/>
            <person name="Alfaro M."/>
            <person name="Sun H."/>
            <person name="Tritt A."/>
            <person name="Yoshinaga Y."/>
            <person name="Zwiers L.-H."/>
            <person name="Turgeon B."/>
            <person name="Goodwin S."/>
            <person name="Spatafora J."/>
            <person name="Crous P."/>
            <person name="Grigoriev I."/>
        </authorList>
    </citation>
    <scope>NUCLEOTIDE SEQUENCE</scope>
    <source>
        <strain evidence="3">Tuck. ex Michener</strain>
    </source>
</reference>
<feature type="non-terminal residue" evidence="3">
    <location>
        <position position="228"/>
    </location>
</feature>
<protein>
    <submittedName>
        <fullName evidence="3">DDE-domain-containing protein</fullName>
    </submittedName>
</protein>
<organism evidence="3 4">
    <name type="scientific">Viridothelium virens</name>
    <name type="common">Speckled blister lichen</name>
    <name type="synonym">Trypethelium virens</name>
    <dbReference type="NCBI Taxonomy" id="1048519"/>
    <lineage>
        <taxon>Eukaryota</taxon>
        <taxon>Fungi</taxon>
        <taxon>Dikarya</taxon>
        <taxon>Ascomycota</taxon>
        <taxon>Pezizomycotina</taxon>
        <taxon>Dothideomycetes</taxon>
        <taxon>Dothideomycetes incertae sedis</taxon>
        <taxon>Trypetheliales</taxon>
        <taxon>Trypetheliaceae</taxon>
        <taxon>Viridothelium</taxon>
    </lineage>
</organism>
<evidence type="ECO:0000256" key="1">
    <source>
        <dbReference type="SAM" id="MobiDB-lite"/>
    </source>
</evidence>
<dbReference type="Pfam" id="PF03184">
    <property type="entry name" value="DDE_1"/>
    <property type="match status" value="1"/>
</dbReference>
<keyword evidence="4" id="KW-1185">Reference proteome</keyword>
<dbReference type="EMBL" id="ML992404">
    <property type="protein sequence ID" value="KAF2228331.1"/>
    <property type="molecule type" value="Genomic_DNA"/>
</dbReference>
<accession>A0A6A6GRL5</accession>
<dbReference type="AlphaFoldDB" id="A0A6A6GRL5"/>
<dbReference type="OrthoDB" id="3795213at2759"/>
<feature type="region of interest" description="Disordered" evidence="1">
    <location>
        <begin position="189"/>
        <end position="214"/>
    </location>
</feature>
<gene>
    <name evidence="3" type="ORF">EV356DRAFT_507977</name>
</gene>
<dbReference type="GO" id="GO:0003676">
    <property type="term" value="F:nucleic acid binding"/>
    <property type="evidence" value="ECO:0007669"/>
    <property type="project" value="InterPro"/>
</dbReference>
<dbReference type="InterPro" id="IPR004875">
    <property type="entry name" value="DDE_SF_endonuclease_dom"/>
</dbReference>
<name>A0A6A6GRL5_VIRVR</name>
<proteinExistence type="predicted"/>
<evidence type="ECO:0000313" key="3">
    <source>
        <dbReference type="EMBL" id="KAF2228331.1"/>
    </source>
</evidence>
<evidence type="ECO:0000313" key="4">
    <source>
        <dbReference type="Proteomes" id="UP000800092"/>
    </source>
</evidence>
<sequence>MRLLIIDGHGSHVDKAFLEYYDAHRILVAVFPPHSTHRLQPLDVSLFSPLATYYSQNLDNWLAKFQALVTLRKSDFFSLFWPAFEKAFSPSNIKSAWRKTGLRPFDPSIVLEQLSTQLEELNDNASSSASSTHLSQPALRQLRKEFSIQMSKSFQKEFDKFKAKLLKMSVKNEVLEHENKGLKEAIKLEQRRRKPRQAMKMPDEHGGAVIYTPSKVQAIRDANAQKEQ</sequence>
<evidence type="ECO:0000259" key="2">
    <source>
        <dbReference type="Pfam" id="PF03184"/>
    </source>
</evidence>
<feature type="domain" description="DDE-1" evidence="2">
    <location>
        <begin position="2"/>
        <end position="97"/>
    </location>
</feature>